<dbReference type="SUPFAM" id="SSF47699">
    <property type="entry name" value="Bifunctional inhibitor/lipid-transfer protein/seed storage 2S albumin"/>
    <property type="match status" value="1"/>
</dbReference>
<keyword evidence="10" id="KW-1133">Transmembrane helix</keyword>
<keyword evidence="13" id="KW-1185">Reference proteome</keyword>
<feature type="non-terminal residue" evidence="12">
    <location>
        <position position="1"/>
    </location>
</feature>
<feature type="transmembrane region" description="Helical" evidence="10">
    <location>
        <begin position="193"/>
        <end position="211"/>
    </location>
</feature>
<keyword evidence="3" id="KW-1003">Cell membrane</keyword>
<keyword evidence="9" id="KW-0449">Lipoprotein</keyword>
<dbReference type="CDD" id="cd00010">
    <property type="entry name" value="AAI_LTSS"/>
    <property type="match status" value="1"/>
</dbReference>
<accession>A0ABQ8D0W0</accession>
<comment type="subcellular location">
    <subcellularLocation>
        <location evidence="1">Cell membrane</location>
        <topology evidence="1">Lipid-anchor</topology>
        <topology evidence="1">GPI-anchor</topology>
    </subcellularLocation>
</comment>
<dbReference type="InterPro" id="IPR043325">
    <property type="entry name" value="LTSS"/>
</dbReference>
<dbReference type="Gene3D" id="1.10.110.10">
    <property type="entry name" value="Plant lipid-transfer and hydrophobic proteins"/>
    <property type="match status" value="1"/>
</dbReference>
<proteinExistence type="inferred from homology"/>
<gene>
    <name evidence="12" type="ORF">HID58_023011</name>
</gene>
<evidence type="ECO:0000256" key="7">
    <source>
        <dbReference type="ARBA" id="ARBA00023157"/>
    </source>
</evidence>
<keyword evidence="8" id="KW-0325">Glycoprotein</keyword>
<dbReference type="PANTHER" id="PTHR33044">
    <property type="entry name" value="BIFUNCTIONAL INHIBITOR/LIPID-TRANSFER PROTEIN/SEED STORAGE 2S ALBUMIN SUPERFAMILY PROTEIN-RELATED"/>
    <property type="match status" value="1"/>
</dbReference>
<evidence type="ECO:0000256" key="9">
    <source>
        <dbReference type="ARBA" id="ARBA00023288"/>
    </source>
</evidence>
<evidence type="ECO:0000256" key="8">
    <source>
        <dbReference type="ARBA" id="ARBA00023180"/>
    </source>
</evidence>
<evidence type="ECO:0000256" key="4">
    <source>
        <dbReference type="ARBA" id="ARBA00022622"/>
    </source>
</evidence>
<dbReference type="Proteomes" id="UP000824890">
    <property type="component" value="Unassembled WGS sequence"/>
</dbReference>
<feature type="transmembrane region" description="Helical" evidence="10">
    <location>
        <begin position="34"/>
        <end position="54"/>
    </location>
</feature>
<keyword evidence="6 10" id="KW-0472">Membrane</keyword>
<organism evidence="12 13">
    <name type="scientific">Brassica napus</name>
    <name type="common">Rape</name>
    <dbReference type="NCBI Taxonomy" id="3708"/>
    <lineage>
        <taxon>Eukaryota</taxon>
        <taxon>Viridiplantae</taxon>
        <taxon>Streptophyta</taxon>
        <taxon>Embryophyta</taxon>
        <taxon>Tracheophyta</taxon>
        <taxon>Spermatophyta</taxon>
        <taxon>Magnoliopsida</taxon>
        <taxon>eudicotyledons</taxon>
        <taxon>Gunneridae</taxon>
        <taxon>Pentapetalae</taxon>
        <taxon>rosids</taxon>
        <taxon>malvids</taxon>
        <taxon>Brassicales</taxon>
        <taxon>Brassicaceae</taxon>
        <taxon>Brassiceae</taxon>
        <taxon>Brassica</taxon>
    </lineage>
</organism>
<comment type="similarity">
    <text evidence="2">Belongs to the plant LTP family.</text>
</comment>
<evidence type="ECO:0000259" key="11">
    <source>
        <dbReference type="SMART" id="SM00499"/>
    </source>
</evidence>
<keyword evidence="4" id="KW-0336">GPI-anchor</keyword>
<dbReference type="InterPro" id="IPR016140">
    <property type="entry name" value="Bifunc_inhib/LTP/seed_store"/>
</dbReference>
<sequence length="214" mass="21815">STTLLLHRNSSLSLSFTPHQEHTKSKREKKPTMATSFSAATPFVFILLLSISSVTVHGASHHHTAAPAPAVDCSTLIINMADCLDFVTAGGTSAKPKSSCCAGLKTVLKADAECLCEAFKNSAAFGITLNMTKAATLPTACKLHAPSISNCGLSMTPTVAPGLAPGGAVAAGPGAAGTTLAPTPSQGNDGSCLIPISLTTLFSALFFVLFLSRV</sequence>
<dbReference type="InterPro" id="IPR000528">
    <property type="entry name" value="Plant_nsLTP"/>
</dbReference>
<evidence type="ECO:0000256" key="1">
    <source>
        <dbReference type="ARBA" id="ARBA00004609"/>
    </source>
</evidence>
<comment type="caution">
    <text evidence="12">The sequence shown here is derived from an EMBL/GenBank/DDBJ whole genome shotgun (WGS) entry which is preliminary data.</text>
</comment>
<evidence type="ECO:0000256" key="3">
    <source>
        <dbReference type="ARBA" id="ARBA00022475"/>
    </source>
</evidence>
<evidence type="ECO:0000256" key="2">
    <source>
        <dbReference type="ARBA" id="ARBA00009748"/>
    </source>
</evidence>
<dbReference type="EMBL" id="JAGKQM010000006">
    <property type="protein sequence ID" value="KAH0922993.1"/>
    <property type="molecule type" value="Genomic_DNA"/>
</dbReference>
<name>A0ABQ8D0W0_BRANA</name>
<evidence type="ECO:0000313" key="12">
    <source>
        <dbReference type="EMBL" id="KAH0922993.1"/>
    </source>
</evidence>
<dbReference type="SMART" id="SM00499">
    <property type="entry name" value="AAI"/>
    <property type="match status" value="1"/>
</dbReference>
<feature type="domain" description="Bifunctional inhibitor/plant lipid transfer protein/seed storage helical" evidence="11">
    <location>
        <begin position="73"/>
        <end position="151"/>
    </location>
</feature>
<evidence type="ECO:0000256" key="6">
    <source>
        <dbReference type="ARBA" id="ARBA00023136"/>
    </source>
</evidence>
<evidence type="ECO:0000313" key="13">
    <source>
        <dbReference type="Proteomes" id="UP000824890"/>
    </source>
</evidence>
<reference evidence="12 13" key="1">
    <citation type="submission" date="2021-05" db="EMBL/GenBank/DDBJ databases">
        <title>Genome Assembly of Synthetic Allotetraploid Brassica napus Reveals Homoeologous Exchanges between Subgenomes.</title>
        <authorList>
            <person name="Davis J.T."/>
        </authorList>
    </citation>
    <scope>NUCLEOTIDE SEQUENCE [LARGE SCALE GENOMIC DNA]</scope>
    <source>
        <strain evidence="13">cv. Da-Ae</strain>
        <tissue evidence="12">Seedling</tissue>
    </source>
</reference>
<keyword evidence="7" id="KW-1015">Disulfide bond</keyword>
<protein>
    <recommendedName>
        <fullName evidence="11">Bifunctional inhibitor/plant lipid transfer protein/seed storage helical domain-containing protein</fullName>
    </recommendedName>
</protein>
<dbReference type="Pfam" id="PF14368">
    <property type="entry name" value="LTP_2"/>
    <property type="match status" value="1"/>
</dbReference>
<keyword evidence="5" id="KW-0732">Signal</keyword>
<dbReference type="PRINTS" id="PR00382">
    <property type="entry name" value="LIPIDTRNSFER"/>
</dbReference>
<evidence type="ECO:0000256" key="5">
    <source>
        <dbReference type="ARBA" id="ARBA00022729"/>
    </source>
</evidence>
<dbReference type="InterPro" id="IPR036312">
    <property type="entry name" value="Bifun_inhib/LTP/seed_sf"/>
</dbReference>
<evidence type="ECO:0000256" key="10">
    <source>
        <dbReference type="SAM" id="Phobius"/>
    </source>
</evidence>
<keyword evidence="10" id="KW-0812">Transmembrane</keyword>